<keyword evidence="3" id="KW-1185">Reference proteome</keyword>
<evidence type="ECO:0000313" key="3">
    <source>
        <dbReference type="Proteomes" id="UP001148838"/>
    </source>
</evidence>
<feature type="region of interest" description="Disordered" evidence="1">
    <location>
        <begin position="204"/>
        <end position="227"/>
    </location>
</feature>
<reference evidence="2 3" key="1">
    <citation type="journal article" date="2022" name="Allergy">
        <title>Genome assembly and annotation of Periplaneta americana reveal a comprehensive cockroach allergen profile.</title>
        <authorList>
            <person name="Wang L."/>
            <person name="Xiong Q."/>
            <person name="Saelim N."/>
            <person name="Wang L."/>
            <person name="Nong W."/>
            <person name="Wan A.T."/>
            <person name="Shi M."/>
            <person name="Liu X."/>
            <person name="Cao Q."/>
            <person name="Hui J.H.L."/>
            <person name="Sookrung N."/>
            <person name="Leung T.F."/>
            <person name="Tungtrongchitr A."/>
            <person name="Tsui S.K.W."/>
        </authorList>
    </citation>
    <scope>NUCLEOTIDE SEQUENCE [LARGE SCALE GENOMIC DNA]</scope>
    <source>
        <strain evidence="2">PWHHKU_190912</strain>
    </source>
</reference>
<gene>
    <name evidence="2" type="ORF">ANN_02406</name>
</gene>
<organism evidence="2 3">
    <name type="scientific">Periplaneta americana</name>
    <name type="common">American cockroach</name>
    <name type="synonym">Blatta americana</name>
    <dbReference type="NCBI Taxonomy" id="6978"/>
    <lineage>
        <taxon>Eukaryota</taxon>
        <taxon>Metazoa</taxon>
        <taxon>Ecdysozoa</taxon>
        <taxon>Arthropoda</taxon>
        <taxon>Hexapoda</taxon>
        <taxon>Insecta</taxon>
        <taxon>Pterygota</taxon>
        <taxon>Neoptera</taxon>
        <taxon>Polyneoptera</taxon>
        <taxon>Dictyoptera</taxon>
        <taxon>Blattodea</taxon>
        <taxon>Blattoidea</taxon>
        <taxon>Blattidae</taxon>
        <taxon>Blattinae</taxon>
        <taxon>Periplaneta</taxon>
    </lineage>
</organism>
<dbReference type="Proteomes" id="UP001148838">
    <property type="component" value="Unassembled WGS sequence"/>
</dbReference>
<name>A0ABQ8TW62_PERAM</name>
<comment type="caution">
    <text evidence="2">The sequence shown here is derived from an EMBL/GenBank/DDBJ whole genome shotgun (WGS) entry which is preliminary data.</text>
</comment>
<proteinExistence type="predicted"/>
<sequence length="350" mass="40576">MLLQVVVKVSPYRKRPYSKKSCTSRPVTMANNDNHGRLLTQVLQSPKRSLRRTALKIKLVSVQRPYVGCELGTYFVEDDDGHPLTVNQDRYRYLNITPFLGDLRRLCRARNIAHHTQWFQQDRANCHTARNSLIFLWEHFGERIISRGTDFPYPYQMLGTTKNDPDQFGIVELHTLDSMQKNNPQPYQNIIEGLSSSFNLENRTSAHTQNKSESRNVNSNDPVTGTTMRKKGEVSVISSLVKMLGIDDTTMETEAVTGIRYISHEGRAPCFSDVVTRMSWFSRHHAPTAFYPRERNNTQIDMSLIEHRNRPKILLRVVATVIRPRMWYMLHGHPIVADRGRRSKWNQKLL</sequence>
<evidence type="ECO:0000313" key="2">
    <source>
        <dbReference type="EMBL" id="KAJ4450971.1"/>
    </source>
</evidence>
<evidence type="ECO:0000256" key="1">
    <source>
        <dbReference type="SAM" id="MobiDB-lite"/>
    </source>
</evidence>
<dbReference type="EMBL" id="JAJSOF020000001">
    <property type="protein sequence ID" value="KAJ4450971.1"/>
    <property type="molecule type" value="Genomic_DNA"/>
</dbReference>
<accession>A0ABQ8TW62</accession>
<protein>
    <submittedName>
        <fullName evidence="2">Uncharacterized protein</fullName>
    </submittedName>
</protein>